<keyword evidence="6 7" id="KW-0472">Membrane</keyword>
<evidence type="ECO:0000259" key="8">
    <source>
        <dbReference type="PROSITE" id="PS50928"/>
    </source>
</evidence>
<evidence type="ECO:0000256" key="2">
    <source>
        <dbReference type="ARBA" id="ARBA00022448"/>
    </source>
</evidence>
<dbReference type="PANTHER" id="PTHR30151:SF0">
    <property type="entry name" value="ABC TRANSPORTER PERMEASE PROTEIN MJ0413-RELATED"/>
    <property type="match status" value="1"/>
</dbReference>
<keyword evidence="5 7" id="KW-1133">Transmembrane helix</keyword>
<evidence type="ECO:0000256" key="4">
    <source>
        <dbReference type="ARBA" id="ARBA00022692"/>
    </source>
</evidence>
<keyword evidence="2" id="KW-0813">Transport</keyword>
<protein>
    <submittedName>
        <fullName evidence="9">Unannotated protein</fullName>
    </submittedName>
</protein>
<feature type="transmembrane region" description="Helical" evidence="7">
    <location>
        <begin position="20"/>
        <end position="39"/>
    </location>
</feature>
<evidence type="ECO:0000256" key="5">
    <source>
        <dbReference type="ARBA" id="ARBA00022989"/>
    </source>
</evidence>
<evidence type="ECO:0000256" key="7">
    <source>
        <dbReference type="SAM" id="Phobius"/>
    </source>
</evidence>
<dbReference type="Pfam" id="PF00528">
    <property type="entry name" value="BPD_transp_1"/>
    <property type="match status" value="1"/>
</dbReference>
<evidence type="ECO:0000256" key="3">
    <source>
        <dbReference type="ARBA" id="ARBA00022475"/>
    </source>
</evidence>
<comment type="subcellular location">
    <subcellularLocation>
        <location evidence="1">Cell membrane</location>
        <topology evidence="1">Multi-pass membrane protein</topology>
    </subcellularLocation>
</comment>
<feature type="transmembrane region" description="Helical" evidence="7">
    <location>
        <begin position="106"/>
        <end position="131"/>
    </location>
</feature>
<dbReference type="PROSITE" id="PS50928">
    <property type="entry name" value="ABC_TM1"/>
    <property type="match status" value="1"/>
</dbReference>
<accession>A0A6J6NVR8</accession>
<keyword evidence="3" id="KW-1003">Cell membrane</keyword>
<dbReference type="SUPFAM" id="SSF161098">
    <property type="entry name" value="MetI-like"/>
    <property type="match status" value="1"/>
</dbReference>
<dbReference type="Gene3D" id="1.10.3720.10">
    <property type="entry name" value="MetI-like"/>
    <property type="match status" value="1"/>
</dbReference>
<gene>
    <name evidence="9" type="ORF">UFOPK2399_00550</name>
</gene>
<dbReference type="PANTHER" id="PTHR30151">
    <property type="entry name" value="ALKANE SULFONATE ABC TRANSPORTER-RELATED, MEMBRANE SUBUNIT"/>
    <property type="match status" value="1"/>
</dbReference>
<dbReference type="InterPro" id="IPR035906">
    <property type="entry name" value="MetI-like_sf"/>
</dbReference>
<evidence type="ECO:0000256" key="6">
    <source>
        <dbReference type="ARBA" id="ARBA00023136"/>
    </source>
</evidence>
<evidence type="ECO:0000313" key="9">
    <source>
        <dbReference type="EMBL" id="CAB4688805.1"/>
    </source>
</evidence>
<dbReference type="EMBL" id="CAEZXP010000001">
    <property type="protein sequence ID" value="CAB4688805.1"/>
    <property type="molecule type" value="Genomic_DNA"/>
</dbReference>
<sequence>MSSPSSRRPRRLDAVRDKALNLGSPGLAVAILLVAWEVWVRLTDQPRYIMVPFSDVLSACWDGRGQLLHHTWVTTVESVYGFVLAAAIGVPLAFAIVSLRPVQKGIFPLVVVYHVIPTIAIAPLLSTWFGFGMTPKLLIVANFAFFPIMLNTIIGLRSTQPLQIQLFRITGANTWQTFWKLRMPNALPQIFVGLKIASTLAVIGAVVAEYVSASAGLGYYVLLANGNLDIQSLMTGVVYLSILGSLFFGAMQIVERVATPWHLSQRTPVGR</sequence>
<name>A0A6J6NVR8_9ZZZZ</name>
<feature type="transmembrane region" description="Helical" evidence="7">
    <location>
        <begin position="137"/>
        <end position="156"/>
    </location>
</feature>
<evidence type="ECO:0000256" key="1">
    <source>
        <dbReference type="ARBA" id="ARBA00004651"/>
    </source>
</evidence>
<dbReference type="InterPro" id="IPR000515">
    <property type="entry name" value="MetI-like"/>
</dbReference>
<feature type="transmembrane region" description="Helical" evidence="7">
    <location>
        <begin position="233"/>
        <end position="254"/>
    </location>
</feature>
<keyword evidence="4 7" id="KW-0812">Transmembrane</keyword>
<reference evidence="9" key="1">
    <citation type="submission" date="2020-05" db="EMBL/GenBank/DDBJ databases">
        <authorList>
            <person name="Chiriac C."/>
            <person name="Salcher M."/>
            <person name="Ghai R."/>
            <person name="Kavagutti S V."/>
        </authorList>
    </citation>
    <scope>NUCLEOTIDE SEQUENCE</scope>
</reference>
<organism evidence="9">
    <name type="scientific">freshwater metagenome</name>
    <dbReference type="NCBI Taxonomy" id="449393"/>
    <lineage>
        <taxon>unclassified sequences</taxon>
        <taxon>metagenomes</taxon>
        <taxon>ecological metagenomes</taxon>
    </lineage>
</organism>
<feature type="transmembrane region" description="Helical" evidence="7">
    <location>
        <begin position="79"/>
        <end position="99"/>
    </location>
</feature>
<dbReference type="AlphaFoldDB" id="A0A6J6NVR8"/>
<proteinExistence type="predicted"/>
<feature type="transmembrane region" description="Helical" evidence="7">
    <location>
        <begin position="190"/>
        <end position="213"/>
    </location>
</feature>
<dbReference type="GO" id="GO:0055085">
    <property type="term" value="P:transmembrane transport"/>
    <property type="evidence" value="ECO:0007669"/>
    <property type="project" value="InterPro"/>
</dbReference>
<dbReference type="CDD" id="cd06261">
    <property type="entry name" value="TM_PBP2"/>
    <property type="match status" value="1"/>
</dbReference>
<dbReference type="GO" id="GO:0005886">
    <property type="term" value="C:plasma membrane"/>
    <property type="evidence" value="ECO:0007669"/>
    <property type="project" value="UniProtKB-SubCell"/>
</dbReference>
<feature type="domain" description="ABC transmembrane type-1" evidence="8">
    <location>
        <begin position="71"/>
        <end position="252"/>
    </location>
</feature>